<evidence type="ECO:0000313" key="4">
    <source>
        <dbReference type="Proteomes" id="UP001162060"/>
    </source>
</evidence>
<organism evidence="3 4">
    <name type="scientific">Peronospora matthiolae</name>
    <dbReference type="NCBI Taxonomy" id="2874970"/>
    <lineage>
        <taxon>Eukaryota</taxon>
        <taxon>Sar</taxon>
        <taxon>Stramenopiles</taxon>
        <taxon>Oomycota</taxon>
        <taxon>Peronosporomycetes</taxon>
        <taxon>Peronosporales</taxon>
        <taxon>Peronosporaceae</taxon>
        <taxon>Peronospora</taxon>
    </lineage>
</organism>
<feature type="domain" description="DUF676" evidence="2">
    <location>
        <begin position="16"/>
        <end position="195"/>
    </location>
</feature>
<name>A0AAV1VAG7_9STRA</name>
<dbReference type="Proteomes" id="UP001162060">
    <property type="component" value="Unassembled WGS sequence"/>
</dbReference>
<evidence type="ECO:0000313" key="3">
    <source>
        <dbReference type="EMBL" id="CAK7943884.1"/>
    </source>
</evidence>
<dbReference type="InterPro" id="IPR007751">
    <property type="entry name" value="DUF676_lipase-like"/>
</dbReference>
<reference evidence="3" key="1">
    <citation type="submission" date="2024-01" db="EMBL/GenBank/DDBJ databases">
        <authorList>
            <person name="Webb A."/>
        </authorList>
    </citation>
    <scope>NUCLEOTIDE SEQUENCE</scope>
    <source>
        <strain evidence="3">Pm1</strain>
    </source>
</reference>
<gene>
    <name evidence="3" type="ORF">PM001_LOCUS29034</name>
</gene>
<dbReference type="InterPro" id="IPR029058">
    <property type="entry name" value="AB_hydrolase_fold"/>
</dbReference>
<dbReference type="PANTHER" id="PTHR12482:SF62">
    <property type="entry name" value="LIPASE ROG1-RELATED"/>
    <property type="match status" value="1"/>
</dbReference>
<feature type="region of interest" description="Disordered" evidence="1">
    <location>
        <begin position="444"/>
        <end position="485"/>
    </location>
</feature>
<dbReference type="PANTHER" id="PTHR12482">
    <property type="entry name" value="LIPASE ROG1-RELATED-RELATED"/>
    <property type="match status" value="1"/>
</dbReference>
<accession>A0AAV1VAG7</accession>
<feature type="compositionally biased region" description="Basic and acidic residues" evidence="1">
    <location>
        <begin position="463"/>
        <end position="472"/>
    </location>
</feature>
<dbReference type="SUPFAM" id="SSF53474">
    <property type="entry name" value="alpha/beta-Hydrolases"/>
    <property type="match status" value="1"/>
</dbReference>
<proteinExistence type="predicted"/>
<evidence type="ECO:0000256" key="1">
    <source>
        <dbReference type="SAM" id="MobiDB-lite"/>
    </source>
</evidence>
<dbReference type="Gene3D" id="3.40.50.1820">
    <property type="entry name" value="alpha/beta hydrolase"/>
    <property type="match status" value="1"/>
</dbReference>
<sequence>MHSPTPATPKIASLESAVHLVILQHGLLGSKHDFDRFAQLFRTHLEEADEHVYVHAAESNGSGFFRTFDGIDHGGERLATEIQQVATRMPQLQKLSMIGHSLGGLYNRYCIGVLFSRGFFDKIEPMNFVTMAAPHLGSRRPRRGATNAVFNALMPKMFSRTGGQLTLMDTATTETQALSSALSAVQNKKFFPALSDVNGALLVSFPASEKLLDNAQESFELFDCVLSDRKLRIYESQEKVAENKAKLEIDMSSADVKIILPSRKSAGNSAHSHASFIGPEQRGSIEQPDESDNFHTYIRWSANGTEPAGADVCVLRIPEADIHREWRWLVALSNAAFGVRCLTFSESTNEATQQVSTASPLLSCMTRGQFMQALQMFKVRTLYSNIFLDMQVPYTCAAIRAFNPYRSSTEKCLMSPIYKHIASASLKSARQLRDTIPRKIKHLASRKTTTDGAALVSPSNMEDVPHSDHDAKGGNTDSSISRKSCEGMVERNSLAASSGSGRPRPSFFSRHRGKTVGAALADESCGSRPEPMVDGDIILDQLPFAFTADAEQDELRGMLLSMQSVGWRRIDVLFGSIMSHEHIIAKRANLDKLLDSGADVVHHVMDTFVL</sequence>
<evidence type="ECO:0000259" key="2">
    <source>
        <dbReference type="Pfam" id="PF05057"/>
    </source>
</evidence>
<dbReference type="InterPro" id="IPR044294">
    <property type="entry name" value="Lipase-like"/>
</dbReference>
<feature type="region of interest" description="Disordered" evidence="1">
    <location>
        <begin position="491"/>
        <end position="510"/>
    </location>
</feature>
<comment type="caution">
    <text evidence="3">The sequence shown here is derived from an EMBL/GenBank/DDBJ whole genome shotgun (WGS) entry which is preliminary data.</text>
</comment>
<dbReference type="EMBL" id="CAKLBY020000305">
    <property type="protein sequence ID" value="CAK7943884.1"/>
    <property type="molecule type" value="Genomic_DNA"/>
</dbReference>
<dbReference type="Pfam" id="PF05057">
    <property type="entry name" value="DUF676"/>
    <property type="match status" value="1"/>
</dbReference>
<protein>
    <recommendedName>
        <fullName evidence="2">DUF676 domain-containing protein</fullName>
    </recommendedName>
</protein>
<dbReference type="AlphaFoldDB" id="A0AAV1VAG7"/>